<proteinExistence type="inferred from homology"/>
<dbReference type="Pfam" id="PF04093">
    <property type="entry name" value="MreD"/>
    <property type="match status" value="1"/>
</dbReference>
<evidence type="ECO:0000256" key="1">
    <source>
        <dbReference type="ARBA" id="ARBA00004651"/>
    </source>
</evidence>
<evidence type="ECO:0000313" key="11">
    <source>
        <dbReference type="Proteomes" id="UP001359886"/>
    </source>
</evidence>
<evidence type="ECO:0000256" key="5">
    <source>
        <dbReference type="ARBA" id="ARBA00022960"/>
    </source>
</evidence>
<comment type="subcellular location">
    <subcellularLocation>
        <location evidence="8">Cell inner membrane</location>
    </subcellularLocation>
    <subcellularLocation>
        <location evidence="1">Cell membrane</location>
        <topology evidence="1">Multi-pass membrane protein</topology>
    </subcellularLocation>
</comment>
<reference evidence="10 11" key="1">
    <citation type="submission" date="2024-02" db="EMBL/GenBank/DDBJ databases">
        <title>A novel Wenzhouxiangellaceae bacterium, isolated from coastal sediments.</title>
        <authorList>
            <person name="Du Z.-J."/>
            <person name="Ye Y.-Q."/>
            <person name="Zhang X.-Y."/>
        </authorList>
    </citation>
    <scope>NUCLEOTIDE SEQUENCE [LARGE SCALE GENOMIC DNA]</scope>
    <source>
        <strain evidence="10 11">CH-27</strain>
    </source>
</reference>
<feature type="transmembrane region" description="Helical" evidence="9">
    <location>
        <begin position="67"/>
        <end position="88"/>
    </location>
</feature>
<comment type="similarity">
    <text evidence="2 8">Belongs to the MreD family.</text>
</comment>
<feature type="transmembrane region" description="Helical" evidence="9">
    <location>
        <begin position="133"/>
        <end position="151"/>
    </location>
</feature>
<evidence type="ECO:0000256" key="6">
    <source>
        <dbReference type="ARBA" id="ARBA00022989"/>
    </source>
</evidence>
<accession>A0AAW9RHG2</accession>
<evidence type="ECO:0000313" key="10">
    <source>
        <dbReference type="EMBL" id="MEJ8566936.1"/>
    </source>
</evidence>
<organism evidence="10 11">
    <name type="scientific">Elongatibacter sediminis</name>
    <dbReference type="NCBI Taxonomy" id="3119006"/>
    <lineage>
        <taxon>Bacteria</taxon>
        <taxon>Pseudomonadati</taxon>
        <taxon>Pseudomonadota</taxon>
        <taxon>Gammaproteobacteria</taxon>
        <taxon>Chromatiales</taxon>
        <taxon>Wenzhouxiangellaceae</taxon>
        <taxon>Elongatibacter</taxon>
    </lineage>
</organism>
<dbReference type="PANTHER" id="PTHR37484">
    <property type="entry name" value="ROD SHAPE-DETERMINING PROTEIN MRED"/>
    <property type="match status" value="1"/>
</dbReference>
<comment type="function">
    <text evidence="8">Involved in formation of the rod shape of the cell. May also contribute to regulation of formation of penicillin-binding proteins.</text>
</comment>
<dbReference type="GO" id="GO:0008360">
    <property type="term" value="P:regulation of cell shape"/>
    <property type="evidence" value="ECO:0007669"/>
    <property type="project" value="UniProtKB-UniRule"/>
</dbReference>
<keyword evidence="7 8" id="KW-0472">Membrane</keyword>
<evidence type="ECO:0000256" key="3">
    <source>
        <dbReference type="ARBA" id="ARBA00022475"/>
    </source>
</evidence>
<feature type="transmembrane region" description="Helical" evidence="9">
    <location>
        <begin position="100"/>
        <end position="121"/>
    </location>
</feature>
<dbReference type="InterPro" id="IPR026034">
    <property type="entry name" value="MreD_proteobac"/>
</dbReference>
<gene>
    <name evidence="10" type="primary">mreD</name>
    <name evidence="10" type="ORF">V3330_04815</name>
</gene>
<evidence type="ECO:0000256" key="2">
    <source>
        <dbReference type="ARBA" id="ARBA00007776"/>
    </source>
</evidence>
<comment type="caution">
    <text evidence="10">The sequence shown here is derived from an EMBL/GenBank/DDBJ whole genome shotgun (WGS) entry which is preliminary data.</text>
</comment>
<dbReference type="PANTHER" id="PTHR37484:SF1">
    <property type="entry name" value="ROD SHAPE-DETERMINING PROTEIN MRED"/>
    <property type="match status" value="1"/>
</dbReference>
<keyword evidence="3 8" id="KW-1003">Cell membrane</keyword>
<keyword evidence="5 8" id="KW-0133">Cell shape</keyword>
<keyword evidence="4 9" id="KW-0812">Transmembrane</keyword>
<sequence length="164" mass="18613">MNANRDRYGPILITLVVAMVLTIVPLPAMVQPLRPYWVALVLVYWCLETQDMVGLGGAFATGLILDLLTGSLLGMHGLTLVILVYLVTRFRARLRFFPPWQQALSVLALLINDRIVVLWIIGLRGDPFPPVSFWLAPVVGTFLWPWIFLLLDRYRGRARQRSTV</sequence>
<dbReference type="NCBIfam" id="TIGR03426">
    <property type="entry name" value="shape_MreD"/>
    <property type="match status" value="1"/>
</dbReference>
<dbReference type="EMBL" id="JAZHOG010000003">
    <property type="protein sequence ID" value="MEJ8566936.1"/>
    <property type="molecule type" value="Genomic_DNA"/>
</dbReference>
<protein>
    <recommendedName>
        <fullName evidence="8">Rod shape-determining protein MreD</fullName>
    </recommendedName>
</protein>
<dbReference type="RefSeq" id="WP_354694262.1">
    <property type="nucleotide sequence ID" value="NZ_JAZHOG010000003.1"/>
</dbReference>
<dbReference type="Proteomes" id="UP001359886">
    <property type="component" value="Unassembled WGS sequence"/>
</dbReference>
<keyword evidence="8" id="KW-0997">Cell inner membrane</keyword>
<keyword evidence="6 9" id="KW-1133">Transmembrane helix</keyword>
<evidence type="ECO:0000256" key="7">
    <source>
        <dbReference type="ARBA" id="ARBA00023136"/>
    </source>
</evidence>
<name>A0AAW9RHG2_9GAMM</name>
<dbReference type="PIRSF" id="PIRSF018472">
    <property type="entry name" value="MreD_proteobac"/>
    <property type="match status" value="1"/>
</dbReference>
<evidence type="ECO:0000256" key="4">
    <source>
        <dbReference type="ARBA" id="ARBA00022692"/>
    </source>
</evidence>
<evidence type="ECO:0000256" key="9">
    <source>
        <dbReference type="SAM" id="Phobius"/>
    </source>
</evidence>
<keyword evidence="11" id="KW-1185">Reference proteome</keyword>
<dbReference type="InterPro" id="IPR007227">
    <property type="entry name" value="Cell_shape_determining_MreD"/>
</dbReference>
<dbReference type="AlphaFoldDB" id="A0AAW9RHG2"/>
<evidence type="ECO:0000256" key="8">
    <source>
        <dbReference type="PIRNR" id="PIRNR018472"/>
    </source>
</evidence>
<dbReference type="GO" id="GO:0005886">
    <property type="term" value="C:plasma membrane"/>
    <property type="evidence" value="ECO:0007669"/>
    <property type="project" value="UniProtKB-SubCell"/>
</dbReference>
<feature type="transmembrane region" description="Helical" evidence="9">
    <location>
        <begin position="12"/>
        <end position="30"/>
    </location>
</feature>